<dbReference type="EMBL" id="KZ824287">
    <property type="protein sequence ID" value="RAL11739.1"/>
    <property type="molecule type" value="Genomic_DNA"/>
</dbReference>
<dbReference type="Proteomes" id="UP000248961">
    <property type="component" value="Unassembled WGS sequence"/>
</dbReference>
<evidence type="ECO:0000313" key="3">
    <source>
        <dbReference type="Proteomes" id="UP000248961"/>
    </source>
</evidence>
<name>A0A395HW36_ASPHC</name>
<evidence type="ECO:0000256" key="1">
    <source>
        <dbReference type="SAM" id="MobiDB-lite"/>
    </source>
</evidence>
<dbReference type="OrthoDB" id="4540463at2759"/>
<keyword evidence="3" id="KW-1185">Reference proteome</keyword>
<dbReference type="GeneID" id="37201349"/>
<feature type="compositionally biased region" description="Pro residues" evidence="1">
    <location>
        <begin position="9"/>
        <end position="19"/>
    </location>
</feature>
<dbReference type="AlphaFoldDB" id="A0A395HW36"/>
<dbReference type="VEuPathDB" id="FungiDB:BO97DRAFT_425396"/>
<sequence>MPRRHRPQPSTPPDLPPIPEGAYKQDYYLAPDTVYYVMDKDSIDWRRGTISEMTRSTVEHLVVDEETQEIVYVLVQYIRRRAEWD</sequence>
<reference evidence="2 3" key="1">
    <citation type="submission" date="2018-02" db="EMBL/GenBank/DDBJ databases">
        <title>The genomes of Aspergillus section Nigri reveals drivers in fungal speciation.</title>
        <authorList>
            <consortium name="DOE Joint Genome Institute"/>
            <person name="Vesth T.C."/>
            <person name="Nybo J."/>
            <person name="Theobald S."/>
            <person name="Brandl J."/>
            <person name="Frisvad J.C."/>
            <person name="Nielsen K.F."/>
            <person name="Lyhne E.K."/>
            <person name="Kogle M.E."/>
            <person name="Kuo A."/>
            <person name="Riley R."/>
            <person name="Clum A."/>
            <person name="Nolan M."/>
            <person name="Lipzen A."/>
            <person name="Salamov A."/>
            <person name="Henrissat B."/>
            <person name="Wiebenga A."/>
            <person name="De vries R.P."/>
            <person name="Grigoriev I.V."/>
            <person name="Mortensen U.H."/>
            <person name="Andersen M.R."/>
            <person name="Baker S.E."/>
        </authorList>
    </citation>
    <scope>NUCLEOTIDE SEQUENCE [LARGE SCALE GENOMIC DNA]</scope>
    <source>
        <strain evidence="2 3">CBS 101889</strain>
    </source>
</reference>
<evidence type="ECO:0000313" key="2">
    <source>
        <dbReference type="EMBL" id="RAL11739.1"/>
    </source>
</evidence>
<feature type="region of interest" description="Disordered" evidence="1">
    <location>
        <begin position="1"/>
        <end position="22"/>
    </location>
</feature>
<gene>
    <name evidence="2" type="ORF">BO97DRAFT_425396</name>
</gene>
<organism evidence="2 3">
    <name type="scientific">Aspergillus homomorphus (strain CBS 101889)</name>
    <dbReference type="NCBI Taxonomy" id="1450537"/>
    <lineage>
        <taxon>Eukaryota</taxon>
        <taxon>Fungi</taxon>
        <taxon>Dikarya</taxon>
        <taxon>Ascomycota</taxon>
        <taxon>Pezizomycotina</taxon>
        <taxon>Eurotiomycetes</taxon>
        <taxon>Eurotiomycetidae</taxon>
        <taxon>Eurotiales</taxon>
        <taxon>Aspergillaceae</taxon>
        <taxon>Aspergillus</taxon>
        <taxon>Aspergillus subgen. Circumdati</taxon>
    </lineage>
</organism>
<protein>
    <submittedName>
        <fullName evidence="2">Uncharacterized protein</fullName>
    </submittedName>
</protein>
<accession>A0A395HW36</accession>
<dbReference type="RefSeq" id="XP_025550893.1">
    <property type="nucleotide sequence ID" value="XM_025697060.1"/>
</dbReference>
<proteinExistence type="predicted"/>